<sequence length="408" mass="45904">MSWNFSTLGEIAKRDGGIIQTGPFGSQLHQAEYQPEGIPVVMPKDIIDGHISITTIARVSEETATRLDRHKLKPSSIVLPRRGEITKRAFIRNEQEGWLCGTGCLKIELNGNILLPTFLYYFMEQLETVRWLEQHAVGTTMLNLSASIVSALPIRYPSIKSQHEIASILSSHDELIENNQRRIALLEESARLLYQEWFIRLRFPGYEHVRVVDGVPEGWELKTAYDSFQICSGGTPKTSISDYWDGDIPFYTPKDAANGIWVAHCERSITELGLKNCNSKLYPKKTVFISARGTVGKLNMAQRPMAMSQSCYALIGKDHISQIFVYMALHAAVESLRQQAVGAVFDAIVVDTFKRIHILIPPTSIIRFFDDVVGPIFEQVENLTTQSQKLRAARDLLLPRLMSGEIAV</sequence>
<evidence type="ECO:0000313" key="6">
    <source>
        <dbReference type="Proteomes" id="UP000192923"/>
    </source>
</evidence>
<evidence type="ECO:0000259" key="4">
    <source>
        <dbReference type="Pfam" id="PF01420"/>
    </source>
</evidence>
<dbReference type="Pfam" id="PF01420">
    <property type="entry name" value="Methylase_S"/>
    <property type="match status" value="2"/>
</dbReference>
<proteinExistence type="inferred from homology"/>
<dbReference type="GO" id="GO:0009307">
    <property type="term" value="P:DNA restriction-modification system"/>
    <property type="evidence" value="ECO:0007669"/>
    <property type="project" value="UniProtKB-KW"/>
</dbReference>
<evidence type="ECO:0000256" key="3">
    <source>
        <dbReference type="ARBA" id="ARBA00023125"/>
    </source>
</evidence>
<dbReference type="PANTHER" id="PTHR30408:SF13">
    <property type="entry name" value="TYPE I RESTRICTION ENZYME HINDI SPECIFICITY SUBUNIT"/>
    <property type="match status" value="1"/>
</dbReference>
<dbReference type="Gene3D" id="1.10.287.1120">
    <property type="entry name" value="Bipartite methylase S protein"/>
    <property type="match status" value="1"/>
</dbReference>
<dbReference type="InterPro" id="IPR044946">
    <property type="entry name" value="Restrct_endonuc_typeI_TRD_sf"/>
</dbReference>
<keyword evidence="2" id="KW-0680">Restriction system</keyword>
<dbReference type="RefSeq" id="WP_085216032.1">
    <property type="nucleotide sequence ID" value="NZ_FXAM01000001.1"/>
</dbReference>
<comment type="similarity">
    <text evidence="1">Belongs to the type-I restriction system S methylase family.</text>
</comment>
<dbReference type="CDD" id="cd17243">
    <property type="entry name" value="RMtype1_S_AchA6I-TRD2-CR2_like"/>
    <property type="match status" value="1"/>
</dbReference>
<reference evidence="5 6" key="1">
    <citation type="submission" date="2016-12" db="EMBL/GenBank/DDBJ databases">
        <authorList>
            <person name="Song W.-J."/>
            <person name="Kurnit D.M."/>
        </authorList>
    </citation>
    <scope>NUCLEOTIDE SEQUENCE [LARGE SCALE GENOMIC DNA]</scope>
    <source>
        <strain evidence="5 6">175</strain>
    </source>
</reference>
<dbReference type="InterPro" id="IPR000055">
    <property type="entry name" value="Restrct_endonuc_typeI_TRD"/>
</dbReference>
<dbReference type="PANTHER" id="PTHR30408">
    <property type="entry name" value="TYPE-1 RESTRICTION ENZYME ECOKI SPECIFICITY PROTEIN"/>
    <property type="match status" value="1"/>
</dbReference>
<evidence type="ECO:0000256" key="1">
    <source>
        <dbReference type="ARBA" id="ARBA00010923"/>
    </source>
</evidence>
<dbReference type="OrthoDB" id="9798929at2"/>
<dbReference type="EMBL" id="FXAM01000001">
    <property type="protein sequence ID" value="SMF97224.1"/>
    <property type="molecule type" value="Genomic_DNA"/>
</dbReference>
<dbReference type="GO" id="GO:0003677">
    <property type="term" value="F:DNA binding"/>
    <property type="evidence" value="ECO:0007669"/>
    <property type="project" value="UniProtKB-KW"/>
</dbReference>
<dbReference type="InterPro" id="IPR052021">
    <property type="entry name" value="Type-I_RS_S_subunit"/>
</dbReference>
<protein>
    <submittedName>
        <fullName evidence="5">Type I restriction enzyme, S subunit</fullName>
    </submittedName>
</protein>
<evidence type="ECO:0000313" key="5">
    <source>
        <dbReference type="EMBL" id="SMF97224.1"/>
    </source>
</evidence>
<dbReference type="SUPFAM" id="SSF116734">
    <property type="entry name" value="DNA methylase specificity domain"/>
    <property type="match status" value="2"/>
</dbReference>
<accession>A0A1Y6DAN4</accession>
<keyword evidence="6" id="KW-1185">Reference proteome</keyword>
<evidence type="ECO:0000256" key="2">
    <source>
        <dbReference type="ARBA" id="ARBA00022747"/>
    </source>
</evidence>
<feature type="domain" description="Type I restriction modification DNA specificity" evidence="4">
    <location>
        <begin position="216"/>
        <end position="385"/>
    </location>
</feature>
<feature type="domain" description="Type I restriction modification DNA specificity" evidence="4">
    <location>
        <begin position="3"/>
        <end position="187"/>
    </location>
</feature>
<name>A0A1Y6DAN4_9GAMM</name>
<dbReference type="Proteomes" id="UP000192923">
    <property type="component" value="Unassembled WGS sequence"/>
</dbReference>
<keyword evidence="3" id="KW-0238">DNA-binding</keyword>
<dbReference type="CDD" id="cd16961">
    <property type="entry name" value="RMtype1_S_TRD-CR_like"/>
    <property type="match status" value="1"/>
</dbReference>
<gene>
    <name evidence="5" type="ORF">SAMN02949497_4644</name>
</gene>
<dbReference type="REBASE" id="218947">
    <property type="entry name" value="S.Msp175ORF4646P"/>
</dbReference>
<dbReference type="AlphaFoldDB" id="A0A1Y6DAN4"/>
<dbReference type="STRING" id="1760988.SAMN02949497_4644"/>
<organism evidence="5 6">
    <name type="scientific">Methylomagnum ishizawai</name>
    <dbReference type="NCBI Taxonomy" id="1760988"/>
    <lineage>
        <taxon>Bacteria</taxon>
        <taxon>Pseudomonadati</taxon>
        <taxon>Pseudomonadota</taxon>
        <taxon>Gammaproteobacteria</taxon>
        <taxon>Methylococcales</taxon>
        <taxon>Methylococcaceae</taxon>
        <taxon>Methylomagnum</taxon>
    </lineage>
</organism>
<dbReference type="Gene3D" id="3.90.220.20">
    <property type="entry name" value="DNA methylase specificity domains"/>
    <property type="match status" value="2"/>
</dbReference>